<name>A0A7J5C0W6_9MICO</name>
<dbReference type="EMBL" id="WBJZ01000002">
    <property type="protein sequence ID" value="KAB1662252.1"/>
    <property type="molecule type" value="Genomic_DNA"/>
</dbReference>
<dbReference type="OrthoDB" id="9810445at2"/>
<comment type="caution">
    <text evidence="2">The sequence shown here is derived from an EMBL/GenBank/DDBJ whole genome shotgun (WGS) entry which is preliminary data.</text>
</comment>
<feature type="compositionally biased region" description="Basic and acidic residues" evidence="1">
    <location>
        <begin position="407"/>
        <end position="417"/>
    </location>
</feature>
<evidence type="ECO:0000313" key="2">
    <source>
        <dbReference type="EMBL" id="KAB1662252.1"/>
    </source>
</evidence>
<sequence>MARSLRVLSEASHEAIDRFASAPHVARADADSLRRLIASSLRLIVSVNNAVGTGNLVGFQVQPEDTHAGAQYDPAHRTITLELDSTRPQDWYDAADTVYLLGHELHHANHTNDVERGEASFTARVMTIAGFGGVDYAHALNAFLDVSRADEDRADLAGWNAFVEFAATSGVDVPDAVAWTERAWTVARVSEADGLVFKEGFQPEPDGTLTPSDCNLATMRRYYTGAAPDMTNIGHTGESDYANYYAAPALSFIGQIHREHHTTIADDHARRGLPRPAEPPIRIDLATHGLTPDLLQKNGIDLGPDAAPLHYLDTSTHPPTPGILQPLRYSRDENEPSRPSTVHEHLRARSTSTRAEARGPTRAPAGTRLGDTTPTEASDPRRAPRTPSSSGHSTPGGQNTMPTPRADAARRAVERATRPRTSGAPRRGNTGIGR</sequence>
<reference evidence="2 3" key="1">
    <citation type="submission" date="2019-09" db="EMBL/GenBank/DDBJ databases">
        <title>Phylogeny of genus Pseudoclavibacter and closely related genus.</title>
        <authorList>
            <person name="Li Y."/>
        </authorList>
    </citation>
    <scope>NUCLEOTIDE SEQUENCE [LARGE SCALE GENOMIC DNA]</scope>
    <source>
        <strain evidence="2 3">DSM 23821</strain>
    </source>
</reference>
<dbReference type="AlphaFoldDB" id="A0A7J5C0W6"/>
<evidence type="ECO:0000256" key="1">
    <source>
        <dbReference type="SAM" id="MobiDB-lite"/>
    </source>
</evidence>
<dbReference type="Proteomes" id="UP000467240">
    <property type="component" value="Unassembled WGS sequence"/>
</dbReference>
<dbReference type="RefSeq" id="WP_158039190.1">
    <property type="nucleotide sequence ID" value="NZ_JACCFV010000001.1"/>
</dbReference>
<feature type="compositionally biased region" description="Basic and acidic residues" evidence="1">
    <location>
        <begin position="329"/>
        <end position="347"/>
    </location>
</feature>
<feature type="region of interest" description="Disordered" evidence="1">
    <location>
        <begin position="309"/>
        <end position="434"/>
    </location>
</feature>
<proteinExistence type="predicted"/>
<feature type="compositionally biased region" description="Low complexity" evidence="1">
    <location>
        <begin position="386"/>
        <end position="397"/>
    </location>
</feature>
<organism evidence="2 3">
    <name type="scientific">Pseudoclavibacter chungangensis</name>
    <dbReference type="NCBI Taxonomy" id="587635"/>
    <lineage>
        <taxon>Bacteria</taxon>
        <taxon>Bacillati</taxon>
        <taxon>Actinomycetota</taxon>
        <taxon>Actinomycetes</taxon>
        <taxon>Micrococcales</taxon>
        <taxon>Microbacteriaceae</taxon>
        <taxon>Pseudoclavibacter</taxon>
    </lineage>
</organism>
<evidence type="ECO:0000313" key="3">
    <source>
        <dbReference type="Proteomes" id="UP000467240"/>
    </source>
</evidence>
<gene>
    <name evidence="2" type="ORF">F8O01_01985</name>
</gene>
<accession>A0A7J5C0W6</accession>
<keyword evidence="3" id="KW-1185">Reference proteome</keyword>
<protein>
    <submittedName>
        <fullName evidence="2">Uncharacterized protein</fullName>
    </submittedName>
</protein>